<feature type="compositionally biased region" description="Low complexity" evidence="1">
    <location>
        <begin position="296"/>
        <end position="312"/>
    </location>
</feature>
<feature type="compositionally biased region" description="Basic and acidic residues" evidence="1">
    <location>
        <begin position="34"/>
        <end position="48"/>
    </location>
</feature>
<feature type="region of interest" description="Disordered" evidence="1">
    <location>
        <begin position="288"/>
        <end position="312"/>
    </location>
</feature>
<feature type="region of interest" description="Disordered" evidence="1">
    <location>
        <begin position="19"/>
        <end position="53"/>
    </location>
</feature>
<keyword evidence="3" id="KW-1185">Reference proteome</keyword>
<sequence length="356" mass="39702">MEHIARIAALAEEEFKHSGSFKSIQDGPTNCATQKDEVECPKPEKLSESDLEQNDSCEFAEQEFLNLKDDLVKAGSKNLSVLDLEREYKLTKEELEHIAYVAELADDPFTKFDFPHAVDNKANIVAEEKMTEVCQKSWDTKKTKEILIAMKQHETFSMEKHISDIAVNAEPHSIPKLGAAVHEDEISQEEIHKRPEQSETVLESKLTAVRALDDLSEKLRLCPHEISHVVDNEKLLGLHYPAMDKKTTEANEATDCYTSVKNFTRSNSFVASGKSSVVQSETFSVFEQSEEGSLHSSTSGPDSPSSETTETTISDAALNDGLNQDEKALSVNEKPQSIHVSEIAEVEFWKQEAGSE</sequence>
<organism evidence="4">
    <name type="scientific">Gongylonema pulchrum</name>
    <dbReference type="NCBI Taxonomy" id="637853"/>
    <lineage>
        <taxon>Eukaryota</taxon>
        <taxon>Metazoa</taxon>
        <taxon>Ecdysozoa</taxon>
        <taxon>Nematoda</taxon>
        <taxon>Chromadorea</taxon>
        <taxon>Rhabditida</taxon>
        <taxon>Spirurina</taxon>
        <taxon>Spiruromorpha</taxon>
        <taxon>Spiruroidea</taxon>
        <taxon>Gongylonematidae</taxon>
        <taxon>Gongylonema</taxon>
    </lineage>
</organism>
<dbReference type="WBParaSite" id="GPUH_0000946201-mRNA-1">
    <property type="protein sequence ID" value="GPUH_0000946201-mRNA-1"/>
    <property type="gene ID" value="GPUH_0000946201"/>
</dbReference>
<accession>A0A183DL60</accession>
<reference evidence="2 3" key="2">
    <citation type="submission" date="2018-11" db="EMBL/GenBank/DDBJ databases">
        <authorList>
            <consortium name="Pathogen Informatics"/>
        </authorList>
    </citation>
    <scope>NUCLEOTIDE SEQUENCE [LARGE SCALE GENOMIC DNA]</scope>
</reference>
<evidence type="ECO:0000313" key="4">
    <source>
        <dbReference type="WBParaSite" id="GPUH_0000946201-mRNA-1"/>
    </source>
</evidence>
<proteinExistence type="predicted"/>
<dbReference type="EMBL" id="UYRT01031008">
    <property type="protein sequence ID" value="VDK72522.1"/>
    <property type="molecule type" value="Genomic_DNA"/>
</dbReference>
<dbReference type="AlphaFoldDB" id="A0A183DL60"/>
<evidence type="ECO:0000313" key="3">
    <source>
        <dbReference type="Proteomes" id="UP000271098"/>
    </source>
</evidence>
<dbReference type="Proteomes" id="UP000271098">
    <property type="component" value="Unassembled WGS sequence"/>
</dbReference>
<reference evidence="4" key="1">
    <citation type="submission" date="2016-06" db="UniProtKB">
        <authorList>
            <consortium name="WormBaseParasite"/>
        </authorList>
    </citation>
    <scope>IDENTIFICATION</scope>
</reference>
<name>A0A183DL60_9BILA</name>
<gene>
    <name evidence="2" type="ORF">GPUH_LOCUS9452</name>
</gene>
<feature type="compositionally biased region" description="Polar residues" evidence="1">
    <location>
        <begin position="20"/>
        <end position="33"/>
    </location>
</feature>
<evidence type="ECO:0000256" key="1">
    <source>
        <dbReference type="SAM" id="MobiDB-lite"/>
    </source>
</evidence>
<evidence type="ECO:0000313" key="2">
    <source>
        <dbReference type="EMBL" id="VDK72522.1"/>
    </source>
</evidence>
<protein>
    <submittedName>
        <fullName evidence="4">Protein CASC5</fullName>
    </submittedName>
</protein>